<evidence type="ECO:0000313" key="1">
    <source>
        <dbReference type="Proteomes" id="UP000095283"/>
    </source>
</evidence>
<sequence>MPINTAVFGRSSRMCQLESLVSSIAAIKPYVAARLAQSVEHQTLNLAVAGSSPASGFNFCASQSLPPVSNGCRNECVAALVTRIHCFVVVLI</sequence>
<dbReference type="WBParaSite" id="Hba_02822">
    <property type="protein sequence ID" value="Hba_02822"/>
    <property type="gene ID" value="Hba_02822"/>
</dbReference>
<dbReference type="AlphaFoldDB" id="A0A1I7WDC9"/>
<evidence type="ECO:0000313" key="2">
    <source>
        <dbReference type="WBParaSite" id="Hba_02822"/>
    </source>
</evidence>
<name>A0A1I7WDC9_HETBA</name>
<protein>
    <submittedName>
        <fullName evidence="2">Uncharacterized protein</fullName>
    </submittedName>
</protein>
<dbReference type="Proteomes" id="UP000095283">
    <property type="component" value="Unplaced"/>
</dbReference>
<keyword evidence="1" id="KW-1185">Reference proteome</keyword>
<dbReference type="AntiFam" id="ANF00010">
    <property type="entry name" value="tRNA translation"/>
</dbReference>
<reference evidence="2" key="1">
    <citation type="submission" date="2016-11" db="UniProtKB">
        <authorList>
            <consortium name="WormBaseParasite"/>
        </authorList>
    </citation>
    <scope>IDENTIFICATION</scope>
</reference>
<proteinExistence type="predicted"/>
<organism evidence="1 2">
    <name type="scientific">Heterorhabditis bacteriophora</name>
    <name type="common">Entomopathogenic nematode worm</name>
    <dbReference type="NCBI Taxonomy" id="37862"/>
    <lineage>
        <taxon>Eukaryota</taxon>
        <taxon>Metazoa</taxon>
        <taxon>Ecdysozoa</taxon>
        <taxon>Nematoda</taxon>
        <taxon>Chromadorea</taxon>
        <taxon>Rhabditida</taxon>
        <taxon>Rhabditina</taxon>
        <taxon>Rhabditomorpha</taxon>
        <taxon>Strongyloidea</taxon>
        <taxon>Heterorhabditidae</taxon>
        <taxon>Heterorhabditis</taxon>
    </lineage>
</organism>
<accession>A0A1I7WDC9</accession>